<dbReference type="AlphaFoldDB" id="A0A3D5Q9X1"/>
<dbReference type="InterPro" id="IPR055247">
    <property type="entry name" value="InsJ-like_HTH"/>
</dbReference>
<comment type="caution">
    <text evidence="2">The sequence shown here is derived from an EMBL/GenBank/DDBJ whole genome shotgun (WGS) entry which is preliminary data.</text>
</comment>
<protein>
    <recommendedName>
        <fullName evidence="1">Insertion element IS150 protein InsJ-like helix-turn-helix domain-containing protein</fullName>
    </recommendedName>
</protein>
<evidence type="ECO:0000313" key="2">
    <source>
        <dbReference type="EMBL" id="HCW92523.1"/>
    </source>
</evidence>
<dbReference type="GO" id="GO:0043565">
    <property type="term" value="F:sequence-specific DNA binding"/>
    <property type="evidence" value="ECO:0007669"/>
    <property type="project" value="InterPro"/>
</dbReference>
<proteinExistence type="predicted"/>
<dbReference type="Pfam" id="PF13518">
    <property type="entry name" value="HTH_28"/>
    <property type="match status" value="1"/>
</dbReference>
<evidence type="ECO:0000313" key="3">
    <source>
        <dbReference type="Proteomes" id="UP000262325"/>
    </source>
</evidence>
<dbReference type="EMBL" id="DPPF01000053">
    <property type="protein sequence ID" value="HCW92523.1"/>
    <property type="molecule type" value="Genomic_DNA"/>
</dbReference>
<accession>A0A3D5Q9X1</accession>
<evidence type="ECO:0000259" key="1">
    <source>
        <dbReference type="Pfam" id="PF13518"/>
    </source>
</evidence>
<organism evidence="2 3">
    <name type="scientific">Flexistipes sinusarabici</name>
    <dbReference type="NCBI Taxonomy" id="2352"/>
    <lineage>
        <taxon>Bacteria</taxon>
        <taxon>Pseudomonadati</taxon>
        <taxon>Deferribacterota</taxon>
        <taxon>Deferribacteres</taxon>
        <taxon>Deferribacterales</taxon>
        <taxon>Flexistipitaceae</taxon>
        <taxon>Flexistipes</taxon>
    </lineage>
</organism>
<reference evidence="2 3" key="1">
    <citation type="journal article" date="2018" name="Nat. Biotechnol.">
        <title>A standardized bacterial taxonomy based on genome phylogeny substantially revises the tree of life.</title>
        <authorList>
            <person name="Parks D.H."/>
            <person name="Chuvochina M."/>
            <person name="Waite D.W."/>
            <person name="Rinke C."/>
            <person name="Skarshewski A."/>
            <person name="Chaumeil P.A."/>
            <person name="Hugenholtz P."/>
        </authorList>
    </citation>
    <scope>NUCLEOTIDE SEQUENCE [LARGE SCALE GENOMIC DNA]</scope>
    <source>
        <strain evidence="2">UBA8672</strain>
    </source>
</reference>
<gene>
    <name evidence="2" type="ORF">DHM44_02460</name>
</gene>
<sequence length="95" mass="10964">MPQTQLPFFPEDIELINNHVGVQKKTGVVYYFNGAMPIFQHPENDYSSFRLFTSQLVVNGNATQMEIVRAFNVSVISVKRWVKKFREKGAEGFFC</sequence>
<feature type="domain" description="Insertion element IS150 protein InsJ-like helix-turn-helix" evidence="1">
    <location>
        <begin position="49"/>
        <end position="92"/>
    </location>
</feature>
<dbReference type="Proteomes" id="UP000262325">
    <property type="component" value="Unassembled WGS sequence"/>
</dbReference>
<name>A0A3D5Q9X1_FLESI</name>
<dbReference type="SUPFAM" id="SSF48295">
    <property type="entry name" value="TrpR-like"/>
    <property type="match status" value="1"/>
</dbReference>
<dbReference type="InterPro" id="IPR010921">
    <property type="entry name" value="Trp_repressor/repl_initiator"/>
</dbReference>